<keyword evidence="4" id="KW-0997">Cell inner membrane</keyword>
<evidence type="ECO:0000256" key="5">
    <source>
        <dbReference type="ARBA" id="ARBA00022692"/>
    </source>
</evidence>
<dbReference type="PANTHER" id="PTHR35011">
    <property type="entry name" value="2,3-DIKETO-L-GULONATE TRAP TRANSPORTER SMALL PERMEASE PROTEIN YIAM"/>
    <property type="match status" value="1"/>
</dbReference>
<comment type="subcellular location">
    <subcellularLocation>
        <location evidence="1">Cell inner membrane</location>
        <topology evidence="1">Multi-pass membrane protein</topology>
    </subcellularLocation>
</comment>
<feature type="transmembrane region" description="Helical" evidence="9">
    <location>
        <begin position="126"/>
        <end position="147"/>
    </location>
</feature>
<name>A0ABP9GVA3_9FLAO</name>
<accession>A0ABP9GVA3</accession>
<dbReference type="EMBL" id="BAABJJ010000039">
    <property type="protein sequence ID" value="GAA4952537.1"/>
    <property type="molecule type" value="Genomic_DNA"/>
</dbReference>
<feature type="transmembrane region" description="Helical" evidence="9">
    <location>
        <begin position="12"/>
        <end position="34"/>
    </location>
</feature>
<dbReference type="Proteomes" id="UP001501302">
    <property type="component" value="Unassembled WGS sequence"/>
</dbReference>
<keyword evidence="7 9" id="KW-0472">Membrane</keyword>
<sequence length="155" mass="17511">MNLKKGVGRFLKYGTLISSFCFIAVTLIQIYARFFMDSAPSWTEEAARFFFIYAMSFAAGLAMKGGYYVHFDVIYNKMSIRQQNILSIIVSLFTIVLFLILTVYAIQFVKVGIIEHSPSLGVSMAIAFASMVIMGAFITVYAIWDLLKSIKKLKH</sequence>
<evidence type="ECO:0000313" key="11">
    <source>
        <dbReference type="EMBL" id="GAA4952537.1"/>
    </source>
</evidence>
<keyword evidence="12" id="KW-1185">Reference proteome</keyword>
<dbReference type="PANTHER" id="PTHR35011:SF11">
    <property type="entry name" value="TRAP TRANSPORTER SMALL PERMEASE PROTEIN"/>
    <property type="match status" value="1"/>
</dbReference>
<comment type="similarity">
    <text evidence="8">Belongs to the TRAP transporter small permease family.</text>
</comment>
<keyword evidence="6 9" id="KW-1133">Transmembrane helix</keyword>
<proteinExistence type="inferred from homology"/>
<evidence type="ECO:0000256" key="4">
    <source>
        <dbReference type="ARBA" id="ARBA00022519"/>
    </source>
</evidence>
<evidence type="ECO:0000256" key="1">
    <source>
        <dbReference type="ARBA" id="ARBA00004429"/>
    </source>
</evidence>
<feature type="transmembrane region" description="Helical" evidence="9">
    <location>
        <begin position="84"/>
        <end position="106"/>
    </location>
</feature>
<feature type="transmembrane region" description="Helical" evidence="9">
    <location>
        <begin position="46"/>
        <end position="63"/>
    </location>
</feature>
<evidence type="ECO:0000259" key="10">
    <source>
        <dbReference type="Pfam" id="PF04290"/>
    </source>
</evidence>
<comment type="caution">
    <text evidence="11">The sequence shown here is derived from an EMBL/GenBank/DDBJ whole genome shotgun (WGS) entry which is preliminary data.</text>
</comment>
<evidence type="ECO:0000256" key="3">
    <source>
        <dbReference type="ARBA" id="ARBA00022475"/>
    </source>
</evidence>
<keyword evidence="2" id="KW-0813">Transport</keyword>
<gene>
    <name evidence="11" type="ORF">GCM10023314_27510</name>
</gene>
<organism evidence="11 12">
    <name type="scientific">Algibacter agarivorans</name>
    <dbReference type="NCBI Taxonomy" id="1109741"/>
    <lineage>
        <taxon>Bacteria</taxon>
        <taxon>Pseudomonadati</taxon>
        <taxon>Bacteroidota</taxon>
        <taxon>Flavobacteriia</taxon>
        <taxon>Flavobacteriales</taxon>
        <taxon>Flavobacteriaceae</taxon>
        <taxon>Algibacter</taxon>
    </lineage>
</organism>
<evidence type="ECO:0000256" key="7">
    <source>
        <dbReference type="ARBA" id="ARBA00023136"/>
    </source>
</evidence>
<dbReference type="InterPro" id="IPR007387">
    <property type="entry name" value="TRAP_DctQ"/>
</dbReference>
<keyword evidence="3" id="KW-1003">Cell membrane</keyword>
<evidence type="ECO:0000256" key="9">
    <source>
        <dbReference type="SAM" id="Phobius"/>
    </source>
</evidence>
<keyword evidence="5 9" id="KW-0812">Transmembrane</keyword>
<reference evidence="12" key="1">
    <citation type="journal article" date="2019" name="Int. J. Syst. Evol. Microbiol.">
        <title>The Global Catalogue of Microorganisms (GCM) 10K type strain sequencing project: providing services to taxonomists for standard genome sequencing and annotation.</title>
        <authorList>
            <consortium name="The Broad Institute Genomics Platform"/>
            <consortium name="The Broad Institute Genome Sequencing Center for Infectious Disease"/>
            <person name="Wu L."/>
            <person name="Ma J."/>
        </authorList>
    </citation>
    <scope>NUCLEOTIDE SEQUENCE [LARGE SCALE GENOMIC DNA]</scope>
    <source>
        <strain evidence="12">JCM 18285</strain>
    </source>
</reference>
<evidence type="ECO:0000256" key="8">
    <source>
        <dbReference type="ARBA" id="ARBA00038436"/>
    </source>
</evidence>
<dbReference type="RefSeq" id="WP_345192970.1">
    <property type="nucleotide sequence ID" value="NZ_BAABJJ010000039.1"/>
</dbReference>
<feature type="domain" description="Tripartite ATP-independent periplasmic transporters DctQ component" evidence="10">
    <location>
        <begin position="23"/>
        <end position="150"/>
    </location>
</feature>
<dbReference type="Pfam" id="PF04290">
    <property type="entry name" value="DctQ"/>
    <property type="match status" value="1"/>
</dbReference>
<evidence type="ECO:0000313" key="12">
    <source>
        <dbReference type="Proteomes" id="UP001501302"/>
    </source>
</evidence>
<evidence type="ECO:0000256" key="2">
    <source>
        <dbReference type="ARBA" id="ARBA00022448"/>
    </source>
</evidence>
<dbReference type="InterPro" id="IPR055348">
    <property type="entry name" value="DctQ"/>
</dbReference>
<evidence type="ECO:0000256" key="6">
    <source>
        <dbReference type="ARBA" id="ARBA00022989"/>
    </source>
</evidence>
<protein>
    <submittedName>
        <fullName evidence="11">TRAP transporter small permease</fullName>
    </submittedName>
</protein>